<comment type="caution">
    <text evidence="1">The sequence shown here is derived from an EMBL/GenBank/DDBJ whole genome shotgun (WGS) entry which is preliminary data.</text>
</comment>
<dbReference type="RefSeq" id="WP_344488559.1">
    <property type="nucleotide sequence ID" value="NZ_BAAAUD010000001.1"/>
</dbReference>
<name>A0ABN3WNP5_9ACTN</name>
<sequence>MSATARSSVHEVLDDRFRTGRCASGDERLETLDSLVMSVAGAPRIRRTR</sequence>
<reference evidence="1 2" key="1">
    <citation type="journal article" date="2019" name="Int. J. Syst. Evol. Microbiol.">
        <title>The Global Catalogue of Microorganisms (GCM) 10K type strain sequencing project: providing services to taxonomists for standard genome sequencing and annotation.</title>
        <authorList>
            <consortium name="The Broad Institute Genomics Platform"/>
            <consortium name="The Broad Institute Genome Sequencing Center for Infectious Disease"/>
            <person name="Wu L."/>
            <person name="Ma J."/>
        </authorList>
    </citation>
    <scope>NUCLEOTIDE SEQUENCE [LARGE SCALE GENOMIC DNA]</scope>
    <source>
        <strain evidence="1 2">JCM 9088</strain>
    </source>
</reference>
<dbReference type="EMBL" id="BAAAUD010000001">
    <property type="protein sequence ID" value="GAA2920085.1"/>
    <property type="molecule type" value="Genomic_DNA"/>
</dbReference>
<proteinExistence type="predicted"/>
<protein>
    <submittedName>
        <fullName evidence="1">Uncharacterized protein</fullName>
    </submittedName>
</protein>
<evidence type="ECO:0000313" key="1">
    <source>
        <dbReference type="EMBL" id="GAA2920085.1"/>
    </source>
</evidence>
<organism evidence="1 2">
    <name type="scientific">Streptomyces enissocaesilis</name>
    <dbReference type="NCBI Taxonomy" id="332589"/>
    <lineage>
        <taxon>Bacteria</taxon>
        <taxon>Bacillati</taxon>
        <taxon>Actinomycetota</taxon>
        <taxon>Actinomycetes</taxon>
        <taxon>Kitasatosporales</taxon>
        <taxon>Streptomycetaceae</taxon>
        <taxon>Streptomyces</taxon>
        <taxon>Streptomyces rochei group</taxon>
    </lineage>
</organism>
<keyword evidence="2" id="KW-1185">Reference proteome</keyword>
<gene>
    <name evidence="1" type="ORF">GCM10010446_00100</name>
</gene>
<evidence type="ECO:0000313" key="2">
    <source>
        <dbReference type="Proteomes" id="UP001500403"/>
    </source>
</evidence>
<dbReference type="Proteomes" id="UP001500403">
    <property type="component" value="Unassembled WGS sequence"/>
</dbReference>
<accession>A0ABN3WNP5</accession>